<keyword evidence="2" id="KW-1185">Reference proteome</keyword>
<gene>
    <name evidence="1" type="ORF">BB561_000146</name>
</gene>
<evidence type="ECO:0000313" key="2">
    <source>
        <dbReference type="Proteomes" id="UP000245383"/>
    </source>
</evidence>
<dbReference type="EMBL" id="MBFR01000004">
    <property type="protein sequence ID" value="PVU98035.1"/>
    <property type="molecule type" value="Genomic_DNA"/>
</dbReference>
<dbReference type="STRING" id="133385.A0A2T9Z0A1"/>
<comment type="caution">
    <text evidence="1">The sequence shown here is derived from an EMBL/GenBank/DDBJ whole genome shotgun (WGS) entry which is preliminary data.</text>
</comment>
<reference evidence="1 2" key="1">
    <citation type="journal article" date="2018" name="MBio">
        <title>Comparative Genomics Reveals the Core Gene Toolbox for the Fungus-Insect Symbiosis.</title>
        <authorList>
            <person name="Wang Y."/>
            <person name="Stata M."/>
            <person name="Wang W."/>
            <person name="Stajich J.E."/>
            <person name="White M.M."/>
            <person name="Moncalvo J.M."/>
        </authorList>
    </citation>
    <scope>NUCLEOTIDE SEQUENCE [LARGE SCALE GENOMIC DNA]</scope>
    <source>
        <strain evidence="1 2">SWE-8-4</strain>
    </source>
</reference>
<name>A0A2T9Z0A1_9FUNG</name>
<protein>
    <submittedName>
        <fullName evidence="1">Uncharacterized protein</fullName>
    </submittedName>
</protein>
<proteinExistence type="predicted"/>
<dbReference type="OrthoDB" id="5556739at2759"/>
<accession>A0A2T9Z0A1</accession>
<dbReference type="Proteomes" id="UP000245383">
    <property type="component" value="Unassembled WGS sequence"/>
</dbReference>
<dbReference type="AlphaFoldDB" id="A0A2T9Z0A1"/>
<sequence length="168" mass="19041">MVQWLGFLAFTEAVGVRFPVSERLCGPMDKALDYESRDSRISEQRNSPIQKVSDQALRLIAGFGKNTALNEIRAEYGINTINSKTSCLREYAYIKWPTLSTCIVDLTKNPIKSGASTWVIGTTRWLNKYKKKVKSGNTKNTISDRYDKNDKSKIYTKNVCKYVSALPL</sequence>
<evidence type="ECO:0000313" key="1">
    <source>
        <dbReference type="EMBL" id="PVU98035.1"/>
    </source>
</evidence>
<organism evidence="1 2">
    <name type="scientific">Smittium simulii</name>
    <dbReference type="NCBI Taxonomy" id="133385"/>
    <lineage>
        <taxon>Eukaryota</taxon>
        <taxon>Fungi</taxon>
        <taxon>Fungi incertae sedis</taxon>
        <taxon>Zoopagomycota</taxon>
        <taxon>Kickxellomycotina</taxon>
        <taxon>Harpellomycetes</taxon>
        <taxon>Harpellales</taxon>
        <taxon>Legeriomycetaceae</taxon>
        <taxon>Smittium</taxon>
    </lineage>
</organism>